<comment type="function">
    <text evidence="4 5">Cell division protein that is part of the divisome complex and is recruited early to the Z-ring. Probably stimulates Z-ring formation, perhaps through the cross-linking of FtsZ protofilaments. Its function overlaps with FtsA.</text>
</comment>
<comment type="caution">
    <text evidence="7">The sequence shown here is derived from an EMBL/GenBank/DDBJ whole genome shotgun (WGS) entry which is preliminary data.</text>
</comment>
<comment type="similarity">
    <text evidence="5">Belongs to the SepF family.</text>
</comment>
<proteinExistence type="inferred from homology"/>
<evidence type="ECO:0000313" key="8">
    <source>
        <dbReference type="Proteomes" id="UP000886805"/>
    </source>
</evidence>
<dbReference type="PANTHER" id="PTHR35798:SF1">
    <property type="entry name" value="CELL DIVISION PROTEIN SEPF"/>
    <property type="match status" value="1"/>
</dbReference>
<dbReference type="EMBL" id="DXEQ01000031">
    <property type="protein sequence ID" value="HIX71612.1"/>
    <property type="molecule type" value="Genomic_DNA"/>
</dbReference>
<comment type="subcellular location">
    <subcellularLocation>
        <location evidence="5">Cytoplasm</location>
    </subcellularLocation>
    <text evidence="5">Localizes to the division site, in a FtsZ-dependent manner.</text>
</comment>
<evidence type="ECO:0000256" key="3">
    <source>
        <dbReference type="ARBA" id="ARBA00023306"/>
    </source>
</evidence>
<sequence>MKFAEKFLNLMTLSDSDEDSAEEFEEEYDEVTEEPSGEKAEKDAPQQPRKPILSFRRKKKEQPEEEPEQEPVSERRVIPFHGRREEGEVVRVVKPQLFNEAKVVAEFLKDGDTVVVNLEGIEIGEAQRIADFIGGACFAIDGTLKAISNNIFIVAPGNIEVSGDLRDEIISDSMISPELTKF</sequence>
<evidence type="ECO:0000256" key="6">
    <source>
        <dbReference type="SAM" id="MobiDB-lite"/>
    </source>
</evidence>
<keyword evidence="2 5" id="KW-0717">Septation</keyword>
<dbReference type="GO" id="GO:0043093">
    <property type="term" value="P:FtsZ-dependent cytokinesis"/>
    <property type="evidence" value="ECO:0007669"/>
    <property type="project" value="UniProtKB-UniRule"/>
</dbReference>
<dbReference type="Pfam" id="PF04472">
    <property type="entry name" value="SepF"/>
    <property type="match status" value="1"/>
</dbReference>
<dbReference type="PANTHER" id="PTHR35798">
    <property type="entry name" value="CELL DIVISION PROTEIN SEPF"/>
    <property type="match status" value="1"/>
</dbReference>
<evidence type="ECO:0000313" key="7">
    <source>
        <dbReference type="EMBL" id="HIX71612.1"/>
    </source>
</evidence>
<keyword evidence="1 5" id="KW-0132">Cell division</keyword>
<evidence type="ECO:0000256" key="5">
    <source>
        <dbReference type="HAMAP-Rule" id="MF_01197"/>
    </source>
</evidence>
<feature type="region of interest" description="Disordered" evidence="6">
    <location>
        <begin position="10"/>
        <end position="79"/>
    </location>
</feature>
<evidence type="ECO:0000256" key="2">
    <source>
        <dbReference type="ARBA" id="ARBA00023210"/>
    </source>
</evidence>
<organism evidence="7 8">
    <name type="scientific">Candidatus Anaerobutyricum stercoripullorum</name>
    <dbReference type="NCBI Taxonomy" id="2838456"/>
    <lineage>
        <taxon>Bacteria</taxon>
        <taxon>Bacillati</taxon>
        <taxon>Bacillota</taxon>
        <taxon>Clostridia</taxon>
        <taxon>Lachnospirales</taxon>
        <taxon>Lachnospiraceae</taxon>
        <taxon>Anaerobutyricum</taxon>
    </lineage>
</organism>
<dbReference type="GO" id="GO:0000917">
    <property type="term" value="P:division septum assembly"/>
    <property type="evidence" value="ECO:0007669"/>
    <property type="project" value="UniProtKB-KW"/>
</dbReference>
<evidence type="ECO:0000256" key="1">
    <source>
        <dbReference type="ARBA" id="ARBA00022618"/>
    </source>
</evidence>
<dbReference type="InterPro" id="IPR038594">
    <property type="entry name" value="SepF-like_sf"/>
</dbReference>
<feature type="compositionally biased region" description="Acidic residues" evidence="6">
    <location>
        <begin position="15"/>
        <end position="35"/>
    </location>
</feature>
<evidence type="ECO:0000256" key="4">
    <source>
        <dbReference type="ARBA" id="ARBA00044936"/>
    </source>
</evidence>
<reference evidence="7" key="2">
    <citation type="submission" date="2021-04" db="EMBL/GenBank/DDBJ databases">
        <authorList>
            <person name="Gilroy R."/>
        </authorList>
    </citation>
    <scope>NUCLEOTIDE SEQUENCE</scope>
    <source>
        <strain evidence="7">ChiSxjej3B15-1167</strain>
    </source>
</reference>
<dbReference type="InterPro" id="IPR007561">
    <property type="entry name" value="Cell_div_SepF/SepF-rel"/>
</dbReference>
<dbReference type="HAMAP" id="MF_01197">
    <property type="entry name" value="SepF"/>
    <property type="match status" value="1"/>
</dbReference>
<keyword evidence="3 5" id="KW-0131">Cell cycle</keyword>
<dbReference type="Proteomes" id="UP000886805">
    <property type="component" value="Unassembled WGS sequence"/>
</dbReference>
<name>A0A9D1X2J2_9FIRM</name>
<keyword evidence="5" id="KW-0963">Cytoplasm</keyword>
<reference evidence="7" key="1">
    <citation type="journal article" date="2021" name="PeerJ">
        <title>Extensive microbial diversity within the chicken gut microbiome revealed by metagenomics and culture.</title>
        <authorList>
            <person name="Gilroy R."/>
            <person name="Ravi A."/>
            <person name="Getino M."/>
            <person name="Pursley I."/>
            <person name="Horton D.L."/>
            <person name="Alikhan N.F."/>
            <person name="Baker D."/>
            <person name="Gharbi K."/>
            <person name="Hall N."/>
            <person name="Watson M."/>
            <person name="Adriaenssens E.M."/>
            <person name="Foster-Nyarko E."/>
            <person name="Jarju S."/>
            <person name="Secka A."/>
            <person name="Antonio M."/>
            <person name="Oren A."/>
            <person name="Chaudhuri R.R."/>
            <person name="La Ragione R."/>
            <person name="Hildebrand F."/>
            <person name="Pallen M.J."/>
        </authorList>
    </citation>
    <scope>NUCLEOTIDE SEQUENCE</scope>
    <source>
        <strain evidence="7">ChiSxjej3B15-1167</strain>
    </source>
</reference>
<dbReference type="GO" id="GO:0005737">
    <property type="term" value="C:cytoplasm"/>
    <property type="evidence" value="ECO:0007669"/>
    <property type="project" value="UniProtKB-SubCell"/>
</dbReference>
<dbReference type="InterPro" id="IPR023052">
    <property type="entry name" value="Cell_div_SepF"/>
</dbReference>
<protein>
    <recommendedName>
        <fullName evidence="5">Cell division protein SepF</fullName>
    </recommendedName>
</protein>
<accession>A0A9D1X2J2</accession>
<dbReference type="Gene3D" id="3.30.110.150">
    <property type="entry name" value="SepF-like protein"/>
    <property type="match status" value="1"/>
</dbReference>
<gene>
    <name evidence="5" type="primary">sepF</name>
    <name evidence="7" type="ORF">H9849_01185</name>
</gene>
<comment type="subunit">
    <text evidence="5">Homodimer. Interacts with FtsZ.</text>
</comment>
<dbReference type="AlphaFoldDB" id="A0A9D1X2J2"/>